<accession>A0A7R9BPL4</accession>
<feature type="chain" id="PRO_5036210248" description="Glycosyltransferase" evidence="1">
    <location>
        <begin position="23"/>
        <end position="425"/>
    </location>
</feature>
<evidence type="ECO:0000256" key="1">
    <source>
        <dbReference type="SAM" id="SignalP"/>
    </source>
</evidence>
<protein>
    <recommendedName>
        <fullName evidence="4">Glycosyltransferase</fullName>
    </recommendedName>
</protein>
<dbReference type="Proteomes" id="UP000678499">
    <property type="component" value="Unassembled WGS sequence"/>
</dbReference>
<keyword evidence="1" id="KW-0732">Signal</keyword>
<dbReference type="EMBL" id="CAJPEX010001512">
    <property type="protein sequence ID" value="CAG0919304.1"/>
    <property type="molecule type" value="Genomic_DNA"/>
</dbReference>
<sequence>MSVKLIWVSFGHLLDNFLLTGTANLSFNCSHSSYIKRKVRVHGDYVVIFNAFNSQRCPPCDREVTITTHGGLGYLRYVPILAENWQAAISFALYVPNEAAFQIATSIMATMQTCSSHANNFATVHFYFPKAEANDSAVLERRLEVLKETRMAVDEQEYTEECGVSSTPWTKHVIPQSALSKQVPYPINAGRNIAIEGATTMYILPSDVKLVPGPRFLSHKFLRMIRERRDLKLEERPDVAFALHLFEVDDKTGDFPMPDKRILMENIRTRRAFRFHIKGCKECYTMPFADEWERGLGPDGSPVEPRDPTSDLPVRIHSKATREGTFAAWDPIVIAMKSAFPRYDERLTWQGKRDRKPQMFEMCAQNFTFAILEEGFLVHQPGVKPLRPQPEWRKAVISRQSALIDGQIRAELVAKYPDAADRCSL</sequence>
<dbReference type="Pfam" id="PF13896">
    <property type="entry name" value="Glyco_transf_49"/>
    <property type="match status" value="1"/>
</dbReference>
<keyword evidence="3" id="KW-1185">Reference proteome</keyword>
<evidence type="ECO:0008006" key="4">
    <source>
        <dbReference type="Google" id="ProtNLM"/>
    </source>
</evidence>
<dbReference type="AlphaFoldDB" id="A0A7R9BPL4"/>
<organism evidence="2">
    <name type="scientific">Notodromas monacha</name>
    <dbReference type="NCBI Taxonomy" id="399045"/>
    <lineage>
        <taxon>Eukaryota</taxon>
        <taxon>Metazoa</taxon>
        <taxon>Ecdysozoa</taxon>
        <taxon>Arthropoda</taxon>
        <taxon>Crustacea</taxon>
        <taxon>Oligostraca</taxon>
        <taxon>Ostracoda</taxon>
        <taxon>Podocopa</taxon>
        <taxon>Podocopida</taxon>
        <taxon>Cypridocopina</taxon>
        <taxon>Cypridoidea</taxon>
        <taxon>Cyprididae</taxon>
        <taxon>Notodromas</taxon>
    </lineage>
</organism>
<feature type="signal peptide" evidence="1">
    <location>
        <begin position="1"/>
        <end position="22"/>
    </location>
</feature>
<proteinExistence type="predicted"/>
<dbReference type="EMBL" id="OA883549">
    <property type="protein sequence ID" value="CAD7279152.1"/>
    <property type="molecule type" value="Genomic_DNA"/>
</dbReference>
<dbReference type="PANTHER" id="PTHR47412">
    <property type="entry name" value="FI01434P-RELATED"/>
    <property type="match status" value="1"/>
</dbReference>
<evidence type="ECO:0000313" key="2">
    <source>
        <dbReference type="EMBL" id="CAD7279152.1"/>
    </source>
</evidence>
<dbReference type="OrthoDB" id="9974378at2759"/>
<gene>
    <name evidence="2" type="ORF">NMOB1V02_LOCUS6834</name>
</gene>
<evidence type="ECO:0000313" key="3">
    <source>
        <dbReference type="Proteomes" id="UP000678499"/>
    </source>
</evidence>
<reference evidence="2" key="1">
    <citation type="submission" date="2020-11" db="EMBL/GenBank/DDBJ databases">
        <authorList>
            <person name="Tran Van P."/>
        </authorList>
    </citation>
    <scope>NUCLEOTIDE SEQUENCE</scope>
</reference>
<name>A0A7R9BPL4_9CRUS</name>
<dbReference type="PANTHER" id="PTHR47412:SF1">
    <property type="entry name" value="FI01434P-RELATED"/>
    <property type="match status" value="1"/>
</dbReference>